<evidence type="ECO:0000313" key="2">
    <source>
        <dbReference type="Proteomes" id="UP000254161"/>
    </source>
</evidence>
<accession>A0A381EK48</accession>
<dbReference type="AlphaFoldDB" id="A0A381EK48"/>
<evidence type="ECO:0000313" key="1">
    <source>
        <dbReference type="EMBL" id="SUX27396.1"/>
    </source>
</evidence>
<protein>
    <submittedName>
        <fullName evidence="1">Uncharacterized protein</fullName>
    </submittedName>
</protein>
<dbReference type="EMBL" id="UFUZ01000001">
    <property type="protein sequence ID" value="SUX27396.1"/>
    <property type="molecule type" value="Genomic_DNA"/>
</dbReference>
<organism evidence="1 2">
    <name type="scientific">Campylobacter upsaliensis</name>
    <dbReference type="NCBI Taxonomy" id="28080"/>
    <lineage>
        <taxon>Bacteria</taxon>
        <taxon>Pseudomonadati</taxon>
        <taxon>Campylobacterota</taxon>
        <taxon>Epsilonproteobacteria</taxon>
        <taxon>Campylobacterales</taxon>
        <taxon>Campylobacteraceae</taxon>
        <taxon>Campylobacter</taxon>
    </lineage>
</organism>
<proteinExistence type="predicted"/>
<gene>
    <name evidence="1" type="ORF">NCTC12264_01640</name>
</gene>
<dbReference type="RefSeq" id="WP_115630896.1">
    <property type="nucleotide sequence ID" value="NZ_JANKIR010000049.1"/>
</dbReference>
<name>A0A381EK48_CAMUP</name>
<dbReference type="Proteomes" id="UP000254161">
    <property type="component" value="Unassembled WGS sequence"/>
</dbReference>
<sequence>MQFLLVLAFLTSVIFANGSKEFLKSYADSCEQQAGGIEYREYCICMAQSVLNRLSDEERALLNERAVTPSYAQKIQKLQAKILQLSLDEQIIYSCAD</sequence>
<reference evidence="1 2" key="1">
    <citation type="submission" date="2018-06" db="EMBL/GenBank/DDBJ databases">
        <authorList>
            <consortium name="Pathogen Informatics"/>
            <person name="Doyle S."/>
        </authorList>
    </citation>
    <scope>NUCLEOTIDE SEQUENCE [LARGE SCALE GENOMIC DNA]</scope>
    <source>
        <strain evidence="1 2">NCTC12264</strain>
    </source>
</reference>